<name>A0A7I4EZJ3_PHYPA</name>
<evidence type="ECO:0000256" key="2">
    <source>
        <dbReference type="SAM" id="MobiDB-lite"/>
    </source>
</evidence>
<feature type="compositionally biased region" description="Acidic residues" evidence="2">
    <location>
        <begin position="1"/>
        <end position="12"/>
    </location>
</feature>
<dbReference type="Gramene" id="Pp3c10_4230V3.4">
    <property type="protein sequence ID" value="Pp3c10_4230V3.4"/>
    <property type="gene ID" value="Pp3c10_4230"/>
</dbReference>
<sequence length="150" mass="16904">MSSEDDEEGEGEEGNKEFSWSGLLEDFEPVGPGIATYPNGDIFEGSYYGGKRHGFGKYTFTKDAATYEGNYTDNQKAGFGTMSFPDKSSYTGSWYQDKRSGEGQYTYKNGDIYKGQWFENKKHGVGSYFFKNDMAQVSFQLLKVILKSSH</sequence>
<organism evidence="3 4">
    <name type="scientific">Physcomitrium patens</name>
    <name type="common">Spreading-leaved earth moss</name>
    <name type="synonym">Physcomitrella patens</name>
    <dbReference type="NCBI Taxonomy" id="3218"/>
    <lineage>
        <taxon>Eukaryota</taxon>
        <taxon>Viridiplantae</taxon>
        <taxon>Streptophyta</taxon>
        <taxon>Embryophyta</taxon>
        <taxon>Bryophyta</taxon>
        <taxon>Bryophytina</taxon>
        <taxon>Bryopsida</taxon>
        <taxon>Funariidae</taxon>
        <taxon>Funariales</taxon>
        <taxon>Funariaceae</taxon>
        <taxon>Physcomitrium</taxon>
    </lineage>
</organism>
<accession>A0A7I4EZJ3</accession>
<dbReference type="SMART" id="SM00698">
    <property type="entry name" value="MORN"/>
    <property type="match status" value="4"/>
</dbReference>
<dbReference type="PANTHER" id="PTHR43215">
    <property type="entry name" value="RADIAL SPOKE HEAD 1 HOMOLOG"/>
    <property type="match status" value="1"/>
</dbReference>
<dbReference type="GO" id="GO:0016020">
    <property type="term" value="C:membrane"/>
    <property type="evidence" value="ECO:0007669"/>
    <property type="project" value="UniProtKB-ARBA"/>
</dbReference>
<dbReference type="PANTHER" id="PTHR43215:SF14">
    <property type="entry name" value="RADIAL SPOKE HEAD 1 HOMOLOG"/>
    <property type="match status" value="1"/>
</dbReference>
<dbReference type="Proteomes" id="UP000006727">
    <property type="component" value="Chromosome 10"/>
</dbReference>
<dbReference type="AlphaFoldDB" id="A0A7I4EZJ3"/>
<reference evidence="3 4" key="2">
    <citation type="journal article" date="2018" name="Plant J.">
        <title>The Physcomitrella patens chromosome-scale assembly reveals moss genome structure and evolution.</title>
        <authorList>
            <person name="Lang D."/>
            <person name="Ullrich K.K."/>
            <person name="Murat F."/>
            <person name="Fuchs J."/>
            <person name="Jenkins J."/>
            <person name="Haas F.B."/>
            <person name="Piednoel M."/>
            <person name="Gundlach H."/>
            <person name="Van Bel M."/>
            <person name="Meyberg R."/>
            <person name="Vives C."/>
            <person name="Morata J."/>
            <person name="Symeonidi A."/>
            <person name="Hiss M."/>
            <person name="Muchero W."/>
            <person name="Kamisugi Y."/>
            <person name="Saleh O."/>
            <person name="Blanc G."/>
            <person name="Decker E.L."/>
            <person name="van Gessel N."/>
            <person name="Grimwood J."/>
            <person name="Hayes R.D."/>
            <person name="Graham S.W."/>
            <person name="Gunter L.E."/>
            <person name="McDaniel S.F."/>
            <person name="Hoernstein S.N.W."/>
            <person name="Larsson A."/>
            <person name="Li F.W."/>
            <person name="Perroud P.F."/>
            <person name="Phillips J."/>
            <person name="Ranjan P."/>
            <person name="Rokshar D.S."/>
            <person name="Rothfels C.J."/>
            <person name="Schneider L."/>
            <person name="Shu S."/>
            <person name="Stevenson D.W."/>
            <person name="Thummler F."/>
            <person name="Tillich M."/>
            <person name="Villarreal Aguilar J.C."/>
            <person name="Widiez T."/>
            <person name="Wong G.K."/>
            <person name="Wymore A."/>
            <person name="Zhang Y."/>
            <person name="Zimmer A.D."/>
            <person name="Quatrano R.S."/>
            <person name="Mayer K.F.X."/>
            <person name="Goodstein D."/>
            <person name="Casacuberta J.M."/>
            <person name="Vandepoele K."/>
            <person name="Reski R."/>
            <person name="Cuming A.C."/>
            <person name="Tuskan G.A."/>
            <person name="Maumus F."/>
            <person name="Salse J."/>
            <person name="Schmutz J."/>
            <person name="Rensing S.A."/>
        </authorList>
    </citation>
    <scope>NUCLEOTIDE SEQUENCE [LARGE SCALE GENOMIC DNA]</scope>
    <source>
        <strain evidence="3 4">cv. Gransden 2004</strain>
    </source>
</reference>
<reference evidence="3" key="3">
    <citation type="submission" date="2020-12" db="UniProtKB">
        <authorList>
            <consortium name="EnsemblPlants"/>
        </authorList>
    </citation>
    <scope>IDENTIFICATION</scope>
</reference>
<keyword evidence="4" id="KW-1185">Reference proteome</keyword>
<proteinExistence type="predicted"/>
<dbReference type="EnsemblPlants" id="Pp3c10_4230V3.4">
    <property type="protein sequence ID" value="Pp3c10_4230V3.4"/>
    <property type="gene ID" value="Pp3c10_4230"/>
</dbReference>
<evidence type="ECO:0000313" key="4">
    <source>
        <dbReference type="Proteomes" id="UP000006727"/>
    </source>
</evidence>
<dbReference type="SUPFAM" id="SSF82185">
    <property type="entry name" value="Histone H3 K4-specific methyltransferase SET7/9 N-terminal domain"/>
    <property type="match status" value="1"/>
</dbReference>
<reference evidence="3 4" key="1">
    <citation type="journal article" date="2008" name="Science">
        <title>The Physcomitrella genome reveals evolutionary insights into the conquest of land by plants.</title>
        <authorList>
            <person name="Rensing S."/>
            <person name="Lang D."/>
            <person name="Zimmer A."/>
            <person name="Terry A."/>
            <person name="Salamov A."/>
            <person name="Shapiro H."/>
            <person name="Nishiyama T."/>
            <person name="Perroud P.-F."/>
            <person name="Lindquist E."/>
            <person name="Kamisugi Y."/>
            <person name="Tanahashi T."/>
            <person name="Sakakibara K."/>
            <person name="Fujita T."/>
            <person name="Oishi K."/>
            <person name="Shin-I T."/>
            <person name="Kuroki Y."/>
            <person name="Toyoda A."/>
            <person name="Suzuki Y."/>
            <person name="Hashimoto A."/>
            <person name="Yamaguchi K."/>
            <person name="Sugano A."/>
            <person name="Kohara Y."/>
            <person name="Fujiyama A."/>
            <person name="Anterola A."/>
            <person name="Aoki S."/>
            <person name="Ashton N."/>
            <person name="Barbazuk W.B."/>
            <person name="Barker E."/>
            <person name="Bennetzen J."/>
            <person name="Bezanilla M."/>
            <person name="Blankenship R."/>
            <person name="Cho S.H."/>
            <person name="Dutcher S."/>
            <person name="Estelle M."/>
            <person name="Fawcett J.A."/>
            <person name="Gundlach H."/>
            <person name="Hanada K."/>
            <person name="Heyl A."/>
            <person name="Hicks K.A."/>
            <person name="Hugh J."/>
            <person name="Lohr M."/>
            <person name="Mayer K."/>
            <person name="Melkozernov A."/>
            <person name="Murata T."/>
            <person name="Nelson D."/>
            <person name="Pils B."/>
            <person name="Prigge M."/>
            <person name="Reiss B."/>
            <person name="Renner T."/>
            <person name="Rombauts S."/>
            <person name="Rushton P."/>
            <person name="Sanderfoot A."/>
            <person name="Schween G."/>
            <person name="Shiu S.-H."/>
            <person name="Stueber K."/>
            <person name="Theodoulou F.L."/>
            <person name="Tu H."/>
            <person name="Van de Peer Y."/>
            <person name="Verrier P.J."/>
            <person name="Waters E."/>
            <person name="Wood A."/>
            <person name="Yang L."/>
            <person name="Cove D."/>
            <person name="Cuming A."/>
            <person name="Hasebe M."/>
            <person name="Lucas S."/>
            <person name="Mishler D.B."/>
            <person name="Reski R."/>
            <person name="Grigoriev I."/>
            <person name="Quatrano R.S."/>
            <person name="Boore J.L."/>
        </authorList>
    </citation>
    <scope>NUCLEOTIDE SEQUENCE [LARGE SCALE GENOMIC DNA]</scope>
    <source>
        <strain evidence="3 4">cv. Gransden 2004</strain>
    </source>
</reference>
<evidence type="ECO:0000313" key="3">
    <source>
        <dbReference type="EnsemblPlants" id="Pp3c10_4230V3.4"/>
    </source>
</evidence>
<keyword evidence="1" id="KW-0677">Repeat</keyword>
<dbReference type="EMBL" id="ABEU02000010">
    <property type="status" value="NOT_ANNOTATED_CDS"/>
    <property type="molecule type" value="Genomic_DNA"/>
</dbReference>
<dbReference type="Gene3D" id="2.20.110.10">
    <property type="entry name" value="Histone H3 K4-specific methyltransferase SET7/9 N-terminal domain"/>
    <property type="match status" value="2"/>
</dbReference>
<dbReference type="InterPro" id="IPR003409">
    <property type="entry name" value="MORN"/>
</dbReference>
<protein>
    <submittedName>
        <fullName evidence="3">Uncharacterized protein</fullName>
    </submittedName>
</protein>
<gene>
    <name evidence="3" type="primary">LOC112287255</name>
</gene>
<dbReference type="Pfam" id="PF02493">
    <property type="entry name" value="MORN"/>
    <property type="match status" value="5"/>
</dbReference>
<evidence type="ECO:0000256" key="1">
    <source>
        <dbReference type="ARBA" id="ARBA00022737"/>
    </source>
</evidence>
<feature type="region of interest" description="Disordered" evidence="2">
    <location>
        <begin position="1"/>
        <end position="22"/>
    </location>
</feature>